<evidence type="ECO:0000256" key="5">
    <source>
        <dbReference type="ARBA" id="ARBA00022723"/>
    </source>
</evidence>
<dbReference type="InterPro" id="IPR012340">
    <property type="entry name" value="NA-bd_OB-fold"/>
</dbReference>
<dbReference type="GO" id="GO:0103039">
    <property type="term" value="F:protein methylthiotransferase activity"/>
    <property type="evidence" value="ECO:0007669"/>
    <property type="project" value="UniProtKB-EC"/>
</dbReference>
<keyword evidence="12" id="KW-0689">Ribosomal protein</keyword>
<evidence type="ECO:0000256" key="6">
    <source>
        <dbReference type="ARBA" id="ARBA00023004"/>
    </source>
</evidence>
<feature type="binding site" evidence="8">
    <location>
        <position position="85"/>
    </location>
    <ligand>
        <name>[4Fe-4S] cluster</name>
        <dbReference type="ChEBI" id="CHEBI:49883"/>
        <label>1</label>
    </ligand>
</feature>
<dbReference type="InterPro" id="IPR013848">
    <property type="entry name" value="Methylthiotransferase_N"/>
</dbReference>
<keyword evidence="6 8" id="KW-0408">Iron</keyword>
<dbReference type="InterPro" id="IPR005840">
    <property type="entry name" value="Ribosomal_uS12_MeSTrfase_RimO"/>
</dbReference>
<dbReference type="InterPro" id="IPR020612">
    <property type="entry name" value="Methylthiotransferase_CS"/>
</dbReference>
<feature type="binding site" evidence="8">
    <location>
        <position position="53"/>
    </location>
    <ligand>
        <name>[4Fe-4S] cluster</name>
        <dbReference type="ChEBI" id="CHEBI:49883"/>
        <label>1</label>
    </ligand>
</feature>
<comment type="cofactor">
    <cofactor evidence="8">
        <name>[4Fe-4S] cluster</name>
        <dbReference type="ChEBI" id="CHEBI:49883"/>
    </cofactor>
    <text evidence="8">Binds 2 [4Fe-4S] clusters. One cluster is coordinated with 3 cysteines and an exchangeable S-adenosyl-L-methionine.</text>
</comment>
<evidence type="ECO:0000259" key="10">
    <source>
        <dbReference type="PROSITE" id="PS51449"/>
    </source>
</evidence>
<dbReference type="InterPro" id="IPR006638">
    <property type="entry name" value="Elp3/MiaA/NifB-like_rSAM"/>
</dbReference>
<evidence type="ECO:0000256" key="1">
    <source>
        <dbReference type="ARBA" id="ARBA00022485"/>
    </source>
</evidence>
<keyword evidence="3 8" id="KW-0808">Transferase</keyword>
<dbReference type="PROSITE" id="PS01278">
    <property type="entry name" value="MTTASE_RADICAL"/>
    <property type="match status" value="1"/>
</dbReference>
<keyword evidence="12" id="KW-0687">Ribonucleoprotein</keyword>
<feature type="binding site" evidence="8">
    <location>
        <position position="164"/>
    </location>
    <ligand>
        <name>[4Fe-4S] cluster</name>
        <dbReference type="ChEBI" id="CHEBI:49883"/>
        <label>2</label>
        <note>4Fe-4S-S-AdoMet</note>
    </ligand>
</feature>
<dbReference type="FunFam" id="3.80.30.20:FF:000001">
    <property type="entry name" value="tRNA-2-methylthio-N(6)-dimethylallyladenosine synthase 2"/>
    <property type="match status" value="1"/>
</dbReference>
<feature type="domain" description="MTTase N-terminal" evidence="10">
    <location>
        <begin position="8"/>
        <end position="122"/>
    </location>
</feature>
<dbReference type="NCBIfam" id="TIGR00089">
    <property type="entry name" value="MiaB/RimO family radical SAM methylthiotransferase"/>
    <property type="match status" value="1"/>
</dbReference>
<dbReference type="NCBIfam" id="TIGR01125">
    <property type="entry name" value="30S ribosomal protein S12 methylthiotransferase RimO"/>
    <property type="match status" value="1"/>
</dbReference>
<evidence type="ECO:0000256" key="2">
    <source>
        <dbReference type="ARBA" id="ARBA00022490"/>
    </source>
</evidence>
<keyword evidence="2 8" id="KW-0963">Cytoplasm</keyword>
<dbReference type="SFLD" id="SFLDG01082">
    <property type="entry name" value="B12-binding_domain_containing"/>
    <property type="match status" value="1"/>
</dbReference>
<feature type="binding site" evidence="8">
    <location>
        <position position="157"/>
    </location>
    <ligand>
        <name>[4Fe-4S] cluster</name>
        <dbReference type="ChEBI" id="CHEBI:49883"/>
        <label>2</label>
        <note>4Fe-4S-S-AdoMet</note>
    </ligand>
</feature>
<dbReference type="Pfam" id="PF04055">
    <property type="entry name" value="Radical_SAM"/>
    <property type="match status" value="1"/>
</dbReference>
<evidence type="ECO:0000256" key="8">
    <source>
        <dbReference type="HAMAP-Rule" id="MF_01865"/>
    </source>
</evidence>
<dbReference type="PROSITE" id="PS51918">
    <property type="entry name" value="RADICAL_SAM"/>
    <property type="match status" value="1"/>
</dbReference>
<dbReference type="SFLD" id="SFLDS00029">
    <property type="entry name" value="Radical_SAM"/>
    <property type="match status" value="1"/>
</dbReference>
<reference evidence="13" key="1">
    <citation type="journal article" date="2023" name="Arch. Microbiol.">
        <title>Desulfoferula mesophilus gen. nov. sp. nov., a mesophilic sulfate-reducing bacterium isolated from a brackish lake sediment.</title>
        <authorList>
            <person name="Watanabe T."/>
            <person name="Yabe T."/>
            <person name="Tsuji J.M."/>
            <person name="Fukui M."/>
        </authorList>
    </citation>
    <scope>NUCLEOTIDE SEQUENCE [LARGE SCALE GENOMIC DNA]</scope>
    <source>
        <strain evidence="13">12FAK</strain>
    </source>
</reference>
<protein>
    <recommendedName>
        <fullName evidence="8">Ribosomal protein uS12 methylthiotransferase RimO</fullName>
        <shortName evidence="8">uS12 MTTase</shortName>
        <shortName evidence="8">uS12 methylthiotransferase</shortName>
        <ecNumber evidence="8">2.8.4.4</ecNumber>
    </recommendedName>
    <alternativeName>
        <fullName evidence="8">Ribosomal protein uS12 (aspartate-C(3))-methylthiotransferase</fullName>
    </alternativeName>
    <alternativeName>
        <fullName evidence="8">Ribosome maturation factor RimO</fullName>
    </alternativeName>
</protein>
<dbReference type="EC" id="2.8.4.4" evidence="8"/>
<comment type="subcellular location">
    <subcellularLocation>
        <location evidence="8">Cytoplasm</location>
    </subcellularLocation>
</comment>
<dbReference type="Gene3D" id="2.40.50.140">
    <property type="entry name" value="Nucleic acid-binding proteins"/>
    <property type="match status" value="1"/>
</dbReference>
<dbReference type="GO" id="GO:0005840">
    <property type="term" value="C:ribosome"/>
    <property type="evidence" value="ECO:0007669"/>
    <property type="project" value="UniProtKB-KW"/>
</dbReference>
<dbReference type="Gene3D" id="3.40.50.12160">
    <property type="entry name" value="Methylthiotransferase, N-terminal domain"/>
    <property type="match status" value="1"/>
</dbReference>
<dbReference type="InterPro" id="IPR038135">
    <property type="entry name" value="Methylthiotransferase_N_sf"/>
</dbReference>
<dbReference type="GO" id="GO:0046872">
    <property type="term" value="F:metal ion binding"/>
    <property type="evidence" value="ECO:0007669"/>
    <property type="project" value="UniProtKB-KW"/>
</dbReference>
<feature type="domain" description="TRAM" evidence="9">
    <location>
        <begin position="374"/>
        <end position="441"/>
    </location>
</feature>
<dbReference type="PANTHER" id="PTHR43837:SF1">
    <property type="entry name" value="RIBOSOMAL PROTEIN US12 METHYLTHIOTRANSFERASE RIMO"/>
    <property type="match status" value="1"/>
</dbReference>
<name>A0AAU9E719_9BACT</name>
<accession>A0AAU9E719</accession>
<keyword evidence="4 8" id="KW-0949">S-adenosyl-L-methionine</keyword>
<dbReference type="GO" id="GO:0005829">
    <property type="term" value="C:cytosol"/>
    <property type="evidence" value="ECO:0007669"/>
    <property type="project" value="TreeGrafter"/>
</dbReference>
<dbReference type="GO" id="GO:0051539">
    <property type="term" value="F:4 iron, 4 sulfur cluster binding"/>
    <property type="evidence" value="ECO:0007669"/>
    <property type="project" value="UniProtKB-UniRule"/>
</dbReference>
<comment type="function">
    <text evidence="8">Catalyzes the methylthiolation of an aspartic acid residue of ribosomal protein uS12.</text>
</comment>
<comment type="similarity">
    <text evidence="8">Belongs to the methylthiotransferase family. RimO subfamily.</text>
</comment>
<evidence type="ECO:0000256" key="4">
    <source>
        <dbReference type="ARBA" id="ARBA00022691"/>
    </source>
</evidence>
<dbReference type="InterPro" id="IPR058240">
    <property type="entry name" value="rSAM_sf"/>
</dbReference>
<dbReference type="InterPro" id="IPR023404">
    <property type="entry name" value="rSAM_horseshoe"/>
</dbReference>
<dbReference type="KEGG" id="dmp:FAK_00290"/>
<dbReference type="EMBL" id="AP028679">
    <property type="protein sequence ID" value="BEQ12963.1"/>
    <property type="molecule type" value="Genomic_DNA"/>
</dbReference>
<sequence>MSMADAGKTYYLLNLGCAKNLVEGEHLAGLLLADGWQAVEEPSKAGLLLVNTCGFIQPAVEEALEAILELADLKCDDQRLVVAGCLVGRYGKKLATDLPEADLLLAPGEAPRLLAHLAAPPAGRLAISPPRALFGGADPRALSTGPGWAYLRVADGCANSCAFCTIPHIRGPLRSRHLDDLLAEAESLAALGVRELNLVAQDLTSYGRDLGGPGLAELLRALASIDGIEWIRPLYLHPDIIDEALITTVLDEPKVTDYFDLPLQHAADPVLRAMGRRRSGSELRELVRGIRRAAPQATLRTTLLVGHPGEGEREFALLKEFVAEMEFDRLGVFPYSPEAGTRSARMPAPPPAVAAQRAGRIMDLQRRISRRRLAALEGATLPVLVLGPHPDSDLVWAGRTRGQAPEVDGLVIITEGTAPPGAIADCRITATHDYDLEGALL</sequence>
<evidence type="ECO:0000259" key="11">
    <source>
        <dbReference type="PROSITE" id="PS51918"/>
    </source>
</evidence>
<comment type="catalytic activity">
    <reaction evidence="8">
        <text>L-aspartate(89)-[ribosomal protein uS12]-hydrogen + (sulfur carrier)-SH + AH2 + 2 S-adenosyl-L-methionine = 3-methylsulfanyl-L-aspartate(89)-[ribosomal protein uS12]-hydrogen + (sulfur carrier)-H + 5'-deoxyadenosine + L-methionine + A + S-adenosyl-L-homocysteine + 2 H(+)</text>
        <dbReference type="Rhea" id="RHEA:37087"/>
        <dbReference type="Rhea" id="RHEA-COMP:10460"/>
        <dbReference type="Rhea" id="RHEA-COMP:10461"/>
        <dbReference type="Rhea" id="RHEA-COMP:14737"/>
        <dbReference type="Rhea" id="RHEA-COMP:14739"/>
        <dbReference type="ChEBI" id="CHEBI:13193"/>
        <dbReference type="ChEBI" id="CHEBI:15378"/>
        <dbReference type="ChEBI" id="CHEBI:17319"/>
        <dbReference type="ChEBI" id="CHEBI:17499"/>
        <dbReference type="ChEBI" id="CHEBI:29917"/>
        <dbReference type="ChEBI" id="CHEBI:29961"/>
        <dbReference type="ChEBI" id="CHEBI:57844"/>
        <dbReference type="ChEBI" id="CHEBI:57856"/>
        <dbReference type="ChEBI" id="CHEBI:59789"/>
        <dbReference type="ChEBI" id="CHEBI:64428"/>
        <dbReference type="ChEBI" id="CHEBI:73599"/>
        <dbReference type="EC" id="2.8.4.4"/>
    </reaction>
</comment>
<dbReference type="Pfam" id="PF00919">
    <property type="entry name" value="UPF0004"/>
    <property type="match status" value="1"/>
</dbReference>
<dbReference type="AlphaFoldDB" id="A0AAU9E719"/>
<evidence type="ECO:0000259" key="9">
    <source>
        <dbReference type="PROSITE" id="PS50926"/>
    </source>
</evidence>
<dbReference type="Gene3D" id="3.80.30.20">
    <property type="entry name" value="tm_1862 like domain"/>
    <property type="match status" value="1"/>
</dbReference>
<dbReference type="SUPFAM" id="SSF102114">
    <property type="entry name" value="Radical SAM enzymes"/>
    <property type="match status" value="1"/>
</dbReference>
<dbReference type="InterPro" id="IPR005839">
    <property type="entry name" value="Methylthiotransferase"/>
</dbReference>
<keyword evidence="1 8" id="KW-0004">4Fe-4S</keyword>
<keyword evidence="7 8" id="KW-0411">Iron-sulfur</keyword>
<evidence type="ECO:0000256" key="7">
    <source>
        <dbReference type="ARBA" id="ARBA00023014"/>
    </source>
</evidence>
<gene>
    <name evidence="8 12" type="primary">rimO</name>
    <name evidence="12" type="ORF">FAK_00290</name>
</gene>
<keyword evidence="5 8" id="KW-0479">Metal-binding</keyword>
<keyword evidence="13" id="KW-1185">Reference proteome</keyword>
<dbReference type="GO" id="GO:0035599">
    <property type="term" value="F:aspartic acid methylthiotransferase activity"/>
    <property type="evidence" value="ECO:0007669"/>
    <property type="project" value="TreeGrafter"/>
</dbReference>
<dbReference type="HAMAP" id="MF_01865">
    <property type="entry name" value="MTTase_RimO"/>
    <property type="match status" value="1"/>
</dbReference>
<organism evidence="12 13">
    <name type="scientific">Desulfoferula mesophila</name>
    <dbReference type="NCBI Taxonomy" id="3058419"/>
    <lineage>
        <taxon>Bacteria</taxon>
        <taxon>Pseudomonadati</taxon>
        <taxon>Thermodesulfobacteriota</taxon>
        <taxon>Desulfarculia</taxon>
        <taxon>Desulfarculales</taxon>
        <taxon>Desulfarculaceae</taxon>
        <taxon>Desulfoferula</taxon>
    </lineage>
</organism>
<dbReference type="PROSITE" id="PS51449">
    <property type="entry name" value="MTTASE_N"/>
    <property type="match status" value="1"/>
</dbReference>
<dbReference type="Proteomes" id="UP001366166">
    <property type="component" value="Chromosome"/>
</dbReference>
<dbReference type="InterPro" id="IPR007197">
    <property type="entry name" value="rSAM"/>
</dbReference>
<dbReference type="PROSITE" id="PS50926">
    <property type="entry name" value="TRAM"/>
    <property type="match status" value="1"/>
</dbReference>
<evidence type="ECO:0000313" key="13">
    <source>
        <dbReference type="Proteomes" id="UP001366166"/>
    </source>
</evidence>
<evidence type="ECO:0000313" key="12">
    <source>
        <dbReference type="EMBL" id="BEQ12963.1"/>
    </source>
</evidence>
<proteinExistence type="inferred from homology"/>
<dbReference type="SFLD" id="SFLDG01061">
    <property type="entry name" value="methylthiotransferase"/>
    <property type="match status" value="1"/>
</dbReference>
<dbReference type="CDD" id="cd01335">
    <property type="entry name" value="Radical_SAM"/>
    <property type="match status" value="1"/>
</dbReference>
<dbReference type="SFLD" id="SFLDF00274">
    <property type="entry name" value="ribosomal_protein_S12_methylth"/>
    <property type="match status" value="1"/>
</dbReference>
<dbReference type="InterPro" id="IPR002792">
    <property type="entry name" value="TRAM_dom"/>
</dbReference>
<dbReference type="GO" id="GO:0006400">
    <property type="term" value="P:tRNA modification"/>
    <property type="evidence" value="ECO:0007669"/>
    <property type="project" value="InterPro"/>
</dbReference>
<evidence type="ECO:0000256" key="3">
    <source>
        <dbReference type="ARBA" id="ARBA00022679"/>
    </source>
</evidence>
<feature type="binding site" evidence="8">
    <location>
        <position position="161"/>
    </location>
    <ligand>
        <name>[4Fe-4S] cluster</name>
        <dbReference type="ChEBI" id="CHEBI:49883"/>
        <label>2</label>
        <note>4Fe-4S-S-AdoMet</note>
    </ligand>
</feature>
<dbReference type="Pfam" id="PF18693">
    <property type="entry name" value="TRAM_2"/>
    <property type="match status" value="1"/>
</dbReference>
<feature type="binding site" evidence="8">
    <location>
        <position position="17"/>
    </location>
    <ligand>
        <name>[4Fe-4S] cluster</name>
        <dbReference type="ChEBI" id="CHEBI:49883"/>
        <label>1</label>
    </ligand>
</feature>
<dbReference type="PANTHER" id="PTHR43837">
    <property type="entry name" value="RIBOSOMAL PROTEIN S12 METHYLTHIOTRANSFERASE RIMO"/>
    <property type="match status" value="1"/>
</dbReference>
<feature type="domain" description="Radical SAM core" evidence="11">
    <location>
        <begin position="143"/>
        <end position="371"/>
    </location>
</feature>
<dbReference type="SMART" id="SM00729">
    <property type="entry name" value="Elp3"/>
    <property type="match status" value="1"/>
</dbReference>